<evidence type="ECO:0000313" key="2">
    <source>
        <dbReference type="EMBL" id="GBM29755.1"/>
    </source>
</evidence>
<dbReference type="EMBL" id="BGPR01000643">
    <property type="protein sequence ID" value="GBM29755.1"/>
    <property type="molecule type" value="Genomic_DNA"/>
</dbReference>
<protein>
    <submittedName>
        <fullName evidence="2">Uncharacterized protein</fullName>
    </submittedName>
</protein>
<sequence>MGPNNILQVSSLYYSCPPLLMAPHLLVSDPQSCRASGEDEPLLFSGTIGPAGRKTYYASFRTFHGSTGFVLAFVLPFSAINMDCSRRPSRYLTAEEILELMNQADSDLSSLSDDDEDYQDNVELNDDDDDEDEDDDDISILDFNFK</sequence>
<evidence type="ECO:0000313" key="3">
    <source>
        <dbReference type="Proteomes" id="UP000499080"/>
    </source>
</evidence>
<comment type="caution">
    <text evidence="2">The sequence shown here is derived from an EMBL/GenBank/DDBJ whole genome shotgun (WGS) entry which is preliminary data.</text>
</comment>
<feature type="region of interest" description="Disordered" evidence="1">
    <location>
        <begin position="105"/>
        <end position="146"/>
    </location>
</feature>
<organism evidence="2 3">
    <name type="scientific">Araneus ventricosus</name>
    <name type="common">Orbweaver spider</name>
    <name type="synonym">Epeira ventricosa</name>
    <dbReference type="NCBI Taxonomy" id="182803"/>
    <lineage>
        <taxon>Eukaryota</taxon>
        <taxon>Metazoa</taxon>
        <taxon>Ecdysozoa</taxon>
        <taxon>Arthropoda</taxon>
        <taxon>Chelicerata</taxon>
        <taxon>Arachnida</taxon>
        <taxon>Araneae</taxon>
        <taxon>Araneomorphae</taxon>
        <taxon>Entelegynae</taxon>
        <taxon>Araneoidea</taxon>
        <taxon>Araneidae</taxon>
        <taxon>Araneus</taxon>
    </lineage>
</organism>
<gene>
    <name evidence="2" type="ORF">AVEN_156930_1</name>
</gene>
<reference evidence="2 3" key="1">
    <citation type="journal article" date="2019" name="Sci. Rep.">
        <title>Orb-weaving spider Araneus ventricosus genome elucidates the spidroin gene catalogue.</title>
        <authorList>
            <person name="Kono N."/>
            <person name="Nakamura H."/>
            <person name="Ohtoshi R."/>
            <person name="Moran D.A.P."/>
            <person name="Shinohara A."/>
            <person name="Yoshida Y."/>
            <person name="Fujiwara M."/>
            <person name="Mori M."/>
            <person name="Tomita M."/>
            <person name="Arakawa K."/>
        </authorList>
    </citation>
    <scope>NUCLEOTIDE SEQUENCE [LARGE SCALE GENOMIC DNA]</scope>
</reference>
<dbReference type="Proteomes" id="UP000499080">
    <property type="component" value="Unassembled WGS sequence"/>
</dbReference>
<dbReference type="AlphaFoldDB" id="A0A4Y2EPC1"/>
<accession>A0A4Y2EPC1</accession>
<evidence type="ECO:0000256" key="1">
    <source>
        <dbReference type="SAM" id="MobiDB-lite"/>
    </source>
</evidence>
<feature type="compositionally biased region" description="Acidic residues" evidence="1">
    <location>
        <begin position="112"/>
        <end position="139"/>
    </location>
</feature>
<proteinExistence type="predicted"/>
<keyword evidence="3" id="KW-1185">Reference proteome</keyword>
<name>A0A4Y2EPC1_ARAVE</name>